<gene>
    <name evidence="1" type="ORF">Y1Q_0011273</name>
</gene>
<keyword evidence="2" id="KW-1185">Reference proteome</keyword>
<evidence type="ECO:0000313" key="2">
    <source>
        <dbReference type="Proteomes" id="UP000050525"/>
    </source>
</evidence>
<sequence length="171" mass="19106">MVITLLKLARPTNLHSIGHLFSVGKATAGEATLEVANVVVVLCCSSYPSSETRVISSSVGYCLTGALDRMSAMMSSFPGISWMVEEILIQQCARGHRGLIRMLRKYAKGWRTWDMRMMFYCSPGCKTFIRLFQMVQPINGVSPRRTTTLQNPLWVDVINCHHGTTHPSQIL</sequence>
<reference evidence="1 2" key="1">
    <citation type="journal article" date="2012" name="Genome Biol.">
        <title>Sequencing three crocodilian genomes to illuminate the evolution of archosaurs and amniotes.</title>
        <authorList>
            <person name="St John J.A."/>
            <person name="Braun E.L."/>
            <person name="Isberg S.R."/>
            <person name="Miles L.G."/>
            <person name="Chong A.Y."/>
            <person name="Gongora J."/>
            <person name="Dalzell P."/>
            <person name="Moran C."/>
            <person name="Bed'hom B."/>
            <person name="Abzhanov A."/>
            <person name="Burgess S.C."/>
            <person name="Cooksey A.M."/>
            <person name="Castoe T.A."/>
            <person name="Crawford N.G."/>
            <person name="Densmore L.D."/>
            <person name="Drew J.C."/>
            <person name="Edwards S.V."/>
            <person name="Faircloth B.C."/>
            <person name="Fujita M.K."/>
            <person name="Greenwold M.J."/>
            <person name="Hoffmann F.G."/>
            <person name="Howard J.M."/>
            <person name="Iguchi T."/>
            <person name="Janes D.E."/>
            <person name="Khan S.Y."/>
            <person name="Kohno S."/>
            <person name="de Koning A.J."/>
            <person name="Lance S.L."/>
            <person name="McCarthy F.M."/>
            <person name="McCormack J.E."/>
            <person name="Merchant M.E."/>
            <person name="Peterson D.G."/>
            <person name="Pollock D.D."/>
            <person name="Pourmand N."/>
            <person name="Raney B.J."/>
            <person name="Roessler K.A."/>
            <person name="Sanford J.R."/>
            <person name="Sawyer R.H."/>
            <person name="Schmidt C.J."/>
            <person name="Triplett E.W."/>
            <person name="Tuberville T.D."/>
            <person name="Venegas-Anaya M."/>
            <person name="Howard J.T."/>
            <person name="Jarvis E.D."/>
            <person name="Guillette L.J.Jr."/>
            <person name="Glenn T.C."/>
            <person name="Green R.E."/>
            <person name="Ray D.A."/>
        </authorList>
    </citation>
    <scope>NUCLEOTIDE SEQUENCE [LARGE SCALE GENOMIC DNA]</scope>
    <source>
        <strain evidence="1">KSC_2009_1</strain>
    </source>
</reference>
<accession>A0A151N8N0</accession>
<evidence type="ECO:0000313" key="1">
    <source>
        <dbReference type="EMBL" id="KYO32949.1"/>
    </source>
</evidence>
<proteinExistence type="predicted"/>
<protein>
    <submittedName>
        <fullName evidence="1">Uncharacterized protein</fullName>
    </submittedName>
</protein>
<dbReference type="AlphaFoldDB" id="A0A151N8N0"/>
<organism evidence="1 2">
    <name type="scientific">Alligator mississippiensis</name>
    <name type="common">American alligator</name>
    <dbReference type="NCBI Taxonomy" id="8496"/>
    <lineage>
        <taxon>Eukaryota</taxon>
        <taxon>Metazoa</taxon>
        <taxon>Chordata</taxon>
        <taxon>Craniata</taxon>
        <taxon>Vertebrata</taxon>
        <taxon>Euteleostomi</taxon>
        <taxon>Archelosauria</taxon>
        <taxon>Archosauria</taxon>
        <taxon>Crocodylia</taxon>
        <taxon>Alligatoridae</taxon>
        <taxon>Alligatorinae</taxon>
        <taxon>Alligator</taxon>
    </lineage>
</organism>
<dbReference type="EMBL" id="AKHW03003826">
    <property type="protein sequence ID" value="KYO32949.1"/>
    <property type="molecule type" value="Genomic_DNA"/>
</dbReference>
<comment type="caution">
    <text evidence="1">The sequence shown here is derived from an EMBL/GenBank/DDBJ whole genome shotgun (WGS) entry which is preliminary data.</text>
</comment>
<dbReference type="Proteomes" id="UP000050525">
    <property type="component" value="Unassembled WGS sequence"/>
</dbReference>
<name>A0A151N8N0_ALLMI</name>